<proteinExistence type="predicted"/>
<accession>X1H621</accession>
<reference evidence="1" key="1">
    <citation type="journal article" date="2014" name="Front. Microbiol.">
        <title>High frequency of phylogenetically diverse reductive dehalogenase-homologous genes in deep subseafloor sedimentary metagenomes.</title>
        <authorList>
            <person name="Kawai M."/>
            <person name="Futagami T."/>
            <person name="Toyoda A."/>
            <person name="Takaki Y."/>
            <person name="Nishi S."/>
            <person name="Hori S."/>
            <person name="Arai W."/>
            <person name="Tsubouchi T."/>
            <person name="Morono Y."/>
            <person name="Uchiyama I."/>
            <person name="Ito T."/>
            <person name="Fujiyama A."/>
            <person name="Inagaki F."/>
            <person name="Takami H."/>
        </authorList>
    </citation>
    <scope>NUCLEOTIDE SEQUENCE</scope>
    <source>
        <strain evidence="1">Expedition CK06-06</strain>
    </source>
</reference>
<evidence type="ECO:0000313" key="1">
    <source>
        <dbReference type="EMBL" id="GAH65621.1"/>
    </source>
</evidence>
<feature type="non-terminal residue" evidence="1">
    <location>
        <position position="1"/>
    </location>
</feature>
<organism evidence="1">
    <name type="scientific">marine sediment metagenome</name>
    <dbReference type="NCBI Taxonomy" id="412755"/>
    <lineage>
        <taxon>unclassified sequences</taxon>
        <taxon>metagenomes</taxon>
        <taxon>ecological metagenomes</taxon>
    </lineage>
</organism>
<protein>
    <submittedName>
        <fullName evidence="1">Uncharacterized protein</fullName>
    </submittedName>
</protein>
<name>X1H621_9ZZZZ</name>
<comment type="caution">
    <text evidence="1">The sequence shown here is derived from an EMBL/GenBank/DDBJ whole genome shotgun (WGS) entry which is preliminary data.</text>
</comment>
<sequence length="264" mass="30252">EWDLFEDLTSGSSSNLFLGVYGDLAIMDLLGEYGLLDALAEQGIGHPLLDLELSDAYRHILRLYDGEITPGRLVAELVFRRTLLSRTLEPVAENNRHPCLHLEWILLQNPHRRFDGDHPALPRQEHPGLALGDMVLSLIAQMARVLRMSGTVTVPANLHSALFFLRYYLALSPRIQAELLALKRVVKRFGRAEVAWGEQWGDLLEHGTGRPYRWRPSEMVQPLNDELHAWFKGNERYTREMERCQPRFIIRKGVRVRSLADGQV</sequence>
<dbReference type="EMBL" id="BARU01030649">
    <property type="protein sequence ID" value="GAH65621.1"/>
    <property type="molecule type" value="Genomic_DNA"/>
</dbReference>
<gene>
    <name evidence="1" type="ORF">S03H2_48589</name>
</gene>
<dbReference type="AlphaFoldDB" id="X1H621"/>
<feature type="non-terminal residue" evidence="1">
    <location>
        <position position="264"/>
    </location>
</feature>